<dbReference type="GO" id="GO:0004713">
    <property type="term" value="F:protein tyrosine kinase activity"/>
    <property type="evidence" value="ECO:0007669"/>
    <property type="project" value="TreeGrafter"/>
</dbReference>
<evidence type="ECO:0000256" key="2">
    <source>
        <dbReference type="SAM" id="Phobius"/>
    </source>
</evidence>
<gene>
    <name evidence="3" type="ORF">Mal15_04660</name>
</gene>
<evidence type="ECO:0008006" key="5">
    <source>
        <dbReference type="Google" id="ProtNLM"/>
    </source>
</evidence>
<feature type="transmembrane region" description="Helical" evidence="2">
    <location>
        <begin position="29"/>
        <end position="48"/>
    </location>
</feature>
<name>A0A5B9M5F7_9BACT</name>
<dbReference type="PANTHER" id="PTHR32309:SF13">
    <property type="entry name" value="FERRIC ENTEROBACTIN TRANSPORT PROTEIN FEPE"/>
    <property type="match status" value="1"/>
</dbReference>
<keyword evidence="2" id="KW-1133">Transmembrane helix</keyword>
<feature type="coiled-coil region" evidence="1">
    <location>
        <begin position="169"/>
        <end position="231"/>
    </location>
</feature>
<keyword evidence="2" id="KW-0472">Membrane</keyword>
<dbReference type="Proteomes" id="UP000321353">
    <property type="component" value="Chromosome"/>
</dbReference>
<keyword evidence="1" id="KW-0175">Coiled coil</keyword>
<dbReference type="RefSeq" id="WP_147866253.1">
    <property type="nucleotide sequence ID" value="NZ_CP036264.1"/>
</dbReference>
<evidence type="ECO:0000313" key="3">
    <source>
        <dbReference type="EMBL" id="QEF96438.1"/>
    </source>
</evidence>
<organism evidence="3 4">
    <name type="scientific">Stieleria maiorica</name>
    <dbReference type="NCBI Taxonomy" id="2795974"/>
    <lineage>
        <taxon>Bacteria</taxon>
        <taxon>Pseudomonadati</taxon>
        <taxon>Planctomycetota</taxon>
        <taxon>Planctomycetia</taxon>
        <taxon>Pirellulales</taxon>
        <taxon>Pirellulaceae</taxon>
        <taxon>Stieleria</taxon>
    </lineage>
</organism>
<evidence type="ECO:0000256" key="1">
    <source>
        <dbReference type="SAM" id="Coils"/>
    </source>
</evidence>
<dbReference type="EMBL" id="CP036264">
    <property type="protein sequence ID" value="QEF96438.1"/>
    <property type="molecule type" value="Genomic_DNA"/>
</dbReference>
<proteinExistence type="predicted"/>
<keyword evidence="2" id="KW-0812">Transmembrane</keyword>
<dbReference type="InterPro" id="IPR050445">
    <property type="entry name" value="Bact_polysacc_biosynth/exp"/>
</dbReference>
<dbReference type="GO" id="GO:0005886">
    <property type="term" value="C:plasma membrane"/>
    <property type="evidence" value="ECO:0007669"/>
    <property type="project" value="TreeGrafter"/>
</dbReference>
<dbReference type="PANTHER" id="PTHR32309">
    <property type="entry name" value="TYROSINE-PROTEIN KINASE"/>
    <property type="match status" value="1"/>
</dbReference>
<reference evidence="3 4" key="1">
    <citation type="submission" date="2019-02" db="EMBL/GenBank/DDBJ databases">
        <title>Planctomycetal bacteria perform biofilm scaping via a novel small molecule.</title>
        <authorList>
            <person name="Jeske O."/>
            <person name="Boedeker C."/>
            <person name="Wiegand S."/>
            <person name="Breitling P."/>
            <person name="Kallscheuer N."/>
            <person name="Jogler M."/>
            <person name="Rohde M."/>
            <person name="Petersen J."/>
            <person name="Medema M.H."/>
            <person name="Surup F."/>
            <person name="Jogler C."/>
        </authorList>
    </citation>
    <scope>NUCLEOTIDE SEQUENCE [LARGE SCALE GENOMIC DNA]</scope>
    <source>
        <strain evidence="3 4">Mal15</strain>
    </source>
</reference>
<feature type="transmembrane region" description="Helical" evidence="2">
    <location>
        <begin position="259"/>
        <end position="278"/>
    </location>
</feature>
<evidence type="ECO:0000313" key="4">
    <source>
        <dbReference type="Proteomes" id="UP000321353"/>
    </source>
</evidence>
<sequence>MTEGNQSPARDVEPDLFPVRKRSSFRRRLWWSVPLGLGIGVAFSLTFLRDYRPWYQASAVLAVNADSGALRPPGGLTRGVRHVILSDAISEAVLSHPTIANSPMLSDPETAKENLAMYLSVDPGDDGSVMSLRFIDYDRTASAAVCNLIAEEYLERCIQFDRKRFSTLKQLLESEITLLKERLEEQQQRVVDLSRESPEPSAKLQFATDDLERTQVLLAKLTDRMAQVHAEAKSGNSVQLVSRAVAPPHPLNGFPTNKIVTAMTIGLIIPQLMGLAWGTRRRPIW</sequence>
<dbReference type="AlphaFoldDB" id="A0A5B9M5F7"/>
<keyword evidence="4" id="KW-1185">Reference proteome</keyword>
<accession>A0A5B9M5F7</accession>
<protein>
    <recommendedName>
        <fullName evidence="5">Chain length determinant protein</fullName>
    </recommendedName>
</protein>
<dbReference type="KEGG" id="smam:Mal15_04660"/>